<keyword evidence="1" id="KW-0456">Lyase</keyword>
<dbReference type="EMBL" id="RCZD01000001">
    <property type="protein sequence ID" value="TPG64993.1"/>
    <property type="molecule type" value="Genomic_DNA"/>
</dbReference>
<comment type="caution">
    <text evidence="1">The sequence shown here is derived from an EMBL/GenBank/DDBJ whole genome shotgun (WGS) entry which is preliminary data.</text>
</comment>
<evidence type="ECO:0000313" key="2">
    <source>
        <dbReference type="Proteomes" id="UP000317663"/>
    </source>
</evidence>
<dbReference type="OrthoDB" id="6412952at2"/>
<dbReference type="InterPro" id="IPR021285">
    <property type="entry name" value="Tscrpt_reg_HycA"/>
</dbReference>
<reference evidence="1 2" key="1">
    <citation type="journal article" date="2019" name="Environ. Microbiol.">
        <title>Species interactions and distinct microbial communities in high Arctic permafrost affected cryosols are associated with the CH4 and CO2 gas fluxes.</title>
        <authorList>
            <person name="Altshuler I."/>
            <person name="Hamel J."/>
            <person name="Turney S."/>
            <person name="Magnuson E."/>
            <person name="Levesque R."/>
            <person name="Greer C."/>
            <person name="Whyte L.G."/>
        </authorList>
    </citation>
    <scope>NUCLEOTIDE SEQUENCE [LARGE SCALE GENOMIC DNA]</scope>
    <source>
        <strain evidence="1 2">E4</strain>
    </source>
</reference>
<name>A0A502GVI8_9GAMM</name>
<sequence length="155" mass="17762">MSTISELTHQADYIASKNKRLKNQWQTYSSHLITAVTQSNKRINHEFICGDGQDICFMLFDYFIVRIQLSTDFYSQDILYSINLAAPSEPEEFIEFAHATLGEDGCVDTAVDISDRNAVLEHYLNKISTIYQCLFDSIHENHSSHAQLRKLLSHA</sequence>
<protein>
    <submittedName>
        <fullName evidence="1">Formate hydrogenlyase regulator HycA</fullName>
    </submittedName>
</protein>
<proteinExistence type="predicted"/>
<dbReference type="Proteomes" id="UP000317663">
    <property type="component" value="Unassembled WGS sequence"/>
</dbReference>
<dbReference type="GO" id="GO:0016829">
    <property type="term" value="F:lyase activity"/>
    <property type="evidence" value="ECO:0007669"/>
    <property type="project" value="UniProtKB-KW"/>
</dbReference>
<dbReference type="Pfam" id="PF11046">
    <property type="entry name" value="HycA_repressor"/>
    <property type="match status" value="1"/>
</dbReference>
<organism evidence="1 2">
    <name type="scientific">Ewingella americana</name>
    <dbReference type="NCBI Taxonomy" id="41202"/>
    <lineage>
        <taxon>Bacteria</taxon>
        <taxon>Pseudomonadati</taxon>
        <taxon>Pseudomonadota</taxon>
        <taxon>Gammaproteobacteria</taxon>
        <taxon>Enterobacterales</taxon>
        <taxon>Yersiniaceae</taxon>
        <taxon>Ewingella</taxon>
    </lineage>
</organism>
<accession>A0A502GVI8</accession>
<dbReference type="AlphaFoldDB" id="A0A502GVI8"/>
<dbReference type="RefSeq" id="WP_140470075.1">
    <property type="nucleotide sequence ID" value="NZ_RCZD01000001.1"/>
</dbReference>
<keyword evidence="2" id="KW-1185">Reference proteome</keyword>
<gene>
    <name evidence="1" type="ORF">EAH77_01740</name>
</gene>
<evidence type="ECO:0000313" key="1">
    <source>
        <dbReference type="EMBL" id="TPG64993.1"/>
    </source>
</evidence>